<dbReference type="AlphaFoldDB" id="A0A6J6KQ44"/>
<name>A0A6J6KQ44_9ZZZZ</name>
<protein>
    <submittedName>
        <fullName evidence="2">Unannotated protein</fullName>
    </submittedName>
</protein>
<dbReference type="EMBL" id="CAEZWD010000086">
    <property type="protein sequence ID" value="CAB4651900.1"/>
    <property type="molecule type" value="Genomic_DNA"/>
</dbReference>
<reference evidence="2" key="1">
    <citation type="submission" date="2020-05" db="EMBL/GenBank/DDBJ databases">
        <authorList>
            <person name="Chiriac C."/>
            <person name="Salcher M."/>
            <person name="Ghai R."/>
            <person name="Kavagutti S V."/>
        </authorList>
    </citation>
    <scope>NUCLEOTIDE SEQUENCE</scope>
</reference>
<feature type="transmembrane region" description="Helical" evidence="1">
    <location>
        <begin position="12"/>
        <end position="30"/>
    </location>
</feature>
<feature type="transmembrane region" description="Helical" evidence="1">
    <location>
        <begin position="37"/>
        <end position="52"/>
    </location>
</feature>
<keyword evidence="1" id="KW-0812">Transmembrane</keyword>
<evidence type="ECO:0000256" key="1">
    <source>
        <dbReference type="SAM" id="Phobius"/>
    </source>
</evidence>
<proteinExistence type="predicted"/>
<gene>
    <name evidence="2" type="ORF">UFOPK2171_00707</name>
</gene>
<accession>A0A6J6KQ44</accession>
<keyword evidence="1" id="KW-0472">Membrane</keyword>
<evidence type="ECO:0000313" key="2">
    <source>
        <dbReference type="EMBL" id="CAB4651900.1"/>
    </source>
</evidence>
<organism evidence="2">
    <name type="scientific">freshwater metagenome</name>
    <dbReference type="NCBI Taxonomy" id="449393"/>
    <lineage>
        <taxon>unclassified sequences</taxon>
        <taxon>metagenomes</taxon>
        <taxon>ecological metagenomes</taxon>
    </lineage>
</organism>
<sequence length="66" mass="7437">MNEITTTISDFFANASASYLLGMVLIVIFLVKKLIKWAIVIAVLMFFVLPYLDEQGYLDSVKGLFT</sequence>
<keyword evidence="1" id="KW-1133">Transmembrane helix</keyword>